<keyword evidence="2" id="KW-1185">Reference proteome</keyword>
<sequence length="207" mass="23557">MEMEDEEKRSCQFQTDIRVRPKKPAGLPKITRSSSAPFWTMPSLIVELASEEAGNSNQWGRNIEGLEVLYSTNTISIDSPILLNGLQDILSPEKLSLLTSLEITITHILHPSYFFEGLYNDTHLKQGSILFPSMKQLHFVIDHHRYPALYCNVVNYAILYALVGRLVFPGTEVIISCGGKREYLAYSERPYGECWEAENTSSYEVFE</sequence>
<protein>
    <submittedName>
        <fullName evidence="1">Uncharacterized protein</fullName>
    </submittedName>
</protein>
<dbReference type="OrthoDB" id="5151454at2759"/>
<dbReference type="EMBL" id="CABFOC020000013">
    <property type="protein sequence ID" value="CAH0046038.1"/>
    <property type="molecule type" value="Genomic_DNA"/>
</dbReference>
<name>A0A9N9WBM6_9HYPO</name>
<proteinExistence type="predicted"/>
<dbReference type="AlphaFoldDB" id="A0A9N9WBM6"/>
<reference evidence="2" key="1">
    <citation type="submission" date="2019-06" db="EMBL/GenBank/DDBJ databases">
        <authorList>
            <person name="Broberg M."/>
        </authorList>
    </citation>
    <scope>NUCLEOTIDE SEQUENCE [LARGE SCALE GENOMIC DNA]</scope>
</reference>
<evidence type="ECO:0000313" key="1">
    <source>
        <dbReference type="EMBL" id="CAH0046038.1"/>
    </source>
</evidence>
<evidence type="ECO:0000313" key="2">
    <source>
        <dbReference type="Proteomes" id="UP000775872"/>
    </source>
</evidence>
<gene>
    <name evidence="1" type="ORF">CSOL1703_00012671</name>
</gene>
<dbReference type="Proteomes" id="UP000775872">
    <property type="component" value="Unassembled WGS sequence"/>
</dbReference>
<comment type="caution">
    <text evidence="1">The sequence shown here is derived from an EMBL/GenBank/DDBJ whole genome shotgun (WGS) entry which is preliminary data.</text>
</comment>
<reference evidence="1 2" key="2">
    <citation type="submission" date="2021-10" db="EMBL/GenBank/DDBJ databases">
        <authorList>
            <person name="Piombo E."/>
        </authorList>
    </citation>
    <scope>NUCLEOTIDE SEQUENCE [LARGE SCALE GENOMIC DNA]</scope>
</reference>
<accession>A0A9N9WBM6</accession>
<organism evidence="1 2">
    <name type="scientific">Clonostachys solani</name>
    <dbReference type="NCBI Taxonomy" id="160281"/>
    <lineage>
        <taxon>Eukaryota</taxon>
        <taxon>Fungi</taxon>
        <taxon>Dikarya</taxon>
        <taxon>Ascomycota</taxon>
        <taxon>Pezizomycotina</taxon>
        <taxon>Sordariomycetes</taxon>
        <taxon>Hypocreomycetidae</taxon>
        <taxon>Hypocreales</taxon>
        <taxon>Bionectriaceae</taxon>
        <taxon>Clonostachys</taxon>
    </lineage>
</organism>